<dbReference type="GO" id="GO:0005886">
    <property type="term" value="C:plasma membrane"/>
    <property type="evidence" value="ECO:0007669"/>
    <property type="project" value="UniProtKB-SubCell"/>
</dbReference>
<sequence length="221" mass="24128">MIVNDFWSPVLLSLRVTVVATLLSFPVAVSVAWMMTGRRFKGKAVLETALMLPLVLPPSVIGFGLLALLGRRGWLGQLVESLWGQQLVFTWWAAVFAAAVVAFPLMYQTVRTGLEQVDRELLEAAQVMGAGPWQLAQRVMFPLAWRSLLTGYTLGFARGLGEFGATLMVAGNIPGKTQTVPTAIYLAVDAGDWSQAGAWVATVVWVSFCLLAVSQWLRSRD</sequence>
<feature type="domain" description="ABC transmembrane type-1" evidence="11">
    <location>
        <begin position="10"/>
        <end position="212"/>
    </location>
</feature>
<dbReference type="AlphaFoldDB" id="A0A1G6I9G8"/>
<comment type="subcellular location">
    <subcellularLocation>
        <location evidence="1 9">Cell membrane</location>
        <topology evidence="1 9">Multi-pass membrane protein</topology>
    </subcellularLocation>
</comment>
<gene>
    <name evidence="12" type="ORF">SAMN04488112_102107</name>
</gene>
<comment type="similarity">
    <text evidence="2 10">Belongs to the binding-protein-dependent transport system permease family. CysTW subfamily.</text>
</comment>
<dbReference type="Pfam" id="PF00528">
    <property type="entry name" value="BPD_transp_1"/>
    <property type="match status" value="1"/>
</dbReference>
<evidence type="ECO:0000256" key="7">
    <source>
        <dbReference type="ARBA" id="ARBA00022989"/>
    </source>
</evidence>
<dbReference type="InterPro" id="IPR035906">
    <property type="entry name" value="MetI-like_sf"/>
</dbReference>
<dbReference type="NCBIfam" id="NF038017">
    <property type="entry name" value="ABC_perm1"/>
    <property type="match status" value="1"/>
</dbReference>
<dbReference type="InterPro" id="IPR000515">
    <property type="entry name" value="MetI-like"/>
</dbReference>
<feature type="transmembrane region" description="Helical" evidence="9">
    <location>
        <begin position="12"/>
        <end position="36"/>
    </location>
</feature>
<keyword evidence="6 9" id="KW-0812">Transmembrane</keyword>
<proteinExistence type="inferred from homology"/>
<dbReference type="RefSeq" id="WP_091566031.1">
    <property type="nucleotide sequence ID" value="NZ_FMZA01000002.1"/>
</dbReference>
<organism evidence="12 13">
    <name type="scientific">Melghirimyces thermohalophilus</name>
    <dbReference type="NCBI Taxonomy" id="1236220"/>
    <lineage>
        <taxon>Bacteria</taxon>
        <taxon>Bacillati</taxon>
        <taxon>Bacillota</taxon>
        <taxon>Bacilli</taxon>
        <taxon>Bacillales</taxon>
        <taxon>Thermoactinomycetaceae</taxon>
        <taxon>Melghirimyces</taxon>
    </lineage>
</organism>
<reference evidence="12 13" key="1">
    <citation type="submission" date="2016-10" db="EMBL/GenBank/DDBJ databases">
        <authorList>
            <person name="de Groot N.N."/>
        </authorList>
    </citation>
    <scope>NUCLEOTIDE SEQUENCE [LARGE SCALE GENOMIC DNA]</scope>
    <source>
        <strain evidence="12 13">DSM 45514</strain>
    </source>
</reference>
<dbReference type="InterPro" id="IPR049783">
    <property type="entry name" value="ABC_perm_TupB-like"/>
</dbReference>
<keyword evidence="4 10" id="KW-1003">Cell membrane</keyword>
<dbReference type="PANTHER" id="PTHR30183">
    <property type="entry name" value="MOLYBDENUM TRANSPORT SYSTEM PERMEASE PROTEIN MODB"/>
    <property type="match status" value="1"/>
</dbReference>
<dbReference type="Gene3D" id="1.10.3720.10">
    <property type="entry name" value="MetI-like"/>
    <property type="match status" value="1"/>
</dbReference>
<dbReference type="GO" id="GO:0015098">
    <property type="term" value="F:molybdate ion transmembrane transporter activity"/>
    <property type="evidence" value="ECO:0007669"/>
    <property type="project" value="UniProtKB-UniRule"/>
</dbReference>
<keyword evidence="3 9" id="KW-0813">Transport</keyword>
<feature type="transmembrane region" description="Helical" evidence="9">
    <location>
        <begin position="196"/>
        <end position="217"/>
    </location>
</feature>
<dbReference type="PROSITE" id="PS50928">
    <property type="entry name" value="ABC_TM1"/>
    <property type="match status" value="1"/>
</dbReference>
<keyword evidence="5 10" id="KW-0500">Molybdenum</keyword>
<accession>A0A1G6I9G8</accession>
<evidence type="ECO:0000256" key="8">
    <source>
        <dbReference type="ARBA" id="ARBA00023136"/>
    </source>
</evidence>
<evidence type="ECO:0000256" key="3">
    <source>
        <dbReference type="ARBA" id="ARBA00022448"/>
    </source>
</evidence>
<evidence type="ECO:0000256" key="9">
    <source>
        <dbReference type="RuleBase" id="RU363032"/>
    </source>
</evidence>
<evidence type="ECO:0000256" key="4">
    <source>
        <dbReference type="ARBA" id="ARBA00022475"/>
    </source>
</evidence>
<keyword evidence="8 9" id="KW-0472">Membrane</keyword>
<dbReference type="SUPFAM" id="SSF161098">
    <property type="entry name" value="MetI-like"/>
    <property type="match status" value="1"/>
</dbReference>
<dbReference type="InterPro" id="IPR011867">
    <property type="entry name" value="ModB_ABC"/>
</dbReference>
<evidence type="ECO:0000256" key="1">
    <source>
        <dbReference type="ARBA" id="ARBA00004651"/>
    </source>
</evidence>
<evidence type="ECO:0000256" key="6">
    <source>
        <dbReference type="ARBA" id="ARBA00022692"/>
    </source>
</evidence>
<protein>
    <recommendedName>
        <fullName evidence="10">Molybdenum transport system permease</fullName>
    </recommendedName>
</protein>
<evidence type="ECO:0000256" key="5">
    <source>
        <dbReference type="ARBA" id="ARBA00022505"/>
    </source>
</evidence>
<name>A0A1G6I9G8_9BACL</name>
<evidence type="ECO:0000256" key="10">
    <source>
        <dbReference type="RuleBase" id="RU365097"/>
    </source>
</evidence>
<keyword evidence="7 9" id="KW-1133">Transmembrane helix</keyword>
<feature type="transmembrane region" description="Helical" evidence="9">
    <location>
        <begin position="143"/>
        <end position="161"/>
    </location>
</feature>
<feature type="transmembrane region" description="Helical" evidence="9">
    <location>
        <begin position="48"/>
        <end position="69"/>
    </location>
</feature>
<evidence type="ECO:0000313" key="12">
    <source>
        <dbReference type="EMBL" id="SDC02655.1"/>
    </source>
</evidence>
<dbReference type="EMBL" id="FMZA01000002">
    <property type="protein sequence ID" value="SDC02655.1"/>
    <property type="molecule type" value="Genomic_DNA"/>
</dbReference>
<comment type="function">
    <text evidence="10">Part of the binding-protein-dependent transport system for molybdenum; probably responsible for the translocation of the substrate across the membrane.</text>
</comment>
<keyword evidence="13" id="KW-1185">Reference proteome</keyword>
<dbReference type="PANTHER" id="PTHR30183:SF3">
    <property type="entry name" value="MOLYBDENUM TRANSPORT SYSTEM PERMEASE PROTEIN MODB"/>
    <property type="match status" value="1"/>
</dbReference>
<evidence type="ECO:0000256" key="2">
    <source>
        <dbReference type="ARBA" id="ARBA00007069"/>
    </source>
</evidence>
<dbReference type="OrthoDB" id="9795403at2"/>
<evidence type="ECO:0000259" key="11">
    <source>
        <dbReference type="PROSITE" id="PS50928"/>
    </source>
</evidence>
<feature type="transmembrane region" description="Helical" evidence="9">
    <location>
        <begin position="89"/>
        <end position="107"/>
    </location>
</feature>
<dbReference type="NCBIfam" id="TIGR02141">
    <property type="entry name" value="modB_ABC"/>
    <property type="match status" value="1"/>
</dbReference>
<dbReference type="CDD" id="cd06261">
    <property type="entry name" value="TM_PBP2"/>
    <property type="match status" value="1"/>
</dbReference>
<dbReference type="STRING" id="1236220.SAMN04488112_102107"/>
<evidence type="ECO:0000313" key="13">
    <source>
        <dbReference type="Proteomes" id="UP000199387"/>
    </source>
</evidence>
<dbReference type="Proteomes" id="UP000199387">
    <property type="component" value="Unassembled WGS sequence"/>
</dbReference>